<comment type="caution">
    <text evidence="7">The sequence shown here is derived from an EMBL/GenBank/DDBJ whole genome shotgun (WGS) entry which is preliminary data.</text>
</comment>
<gene>
    <name evidence="7" type="ORF">ENN04_07110</name>
</gene>
<dbReference type="InterPro" id="IPR012338">
    <property type="entry name" value="Beta-lactam/transpept-like"/>
</dbReference>
<dbReference type="Gene3D" id="3.90.1310.10">
    <property type="entry name" value="Penicillin-binding protein 2a (Domain 2)"/>
    <property type="match status" value="1"/>
</dbReference>
<keyword evidence="3 4" id="KW-0472">Membrane</keyword>
<organism evidence="7">
    <name type="scientific">Thermocrinis ruber</name>
    <dbReference type="NCBI Taxonomy" id="75906"/>
    <lineage>
        <taxon>Bacteria</taxon>
        <taxon>Pseudomonadati</taxon>
        <taxon>Aquificota</taxon>
        <taxon>Aquificia</taxon>
        <taxon>Aquificales</taxon>
        <taxon>Aquificaceae</taxon>
        <taxon>Thermocrinis</taxon>
    </lineage>
</organism>
<dbReference type="PANTHER" id="PTHR30627:SF1">
    <property type="entry name" value="PEPTIDOGLYCAN D,D-TRANSPEPTIDASE FTSI"/>
    <property type="match status" value="1"/>
</dbReference>
<keyword evidence="2" id="KW-0645">Protease</keyword>
<dbReference type="SUPFAM" id="SSF56601">
    <property type="entry name" value="beta-lactamase/transpeptidase-like"/>
    <property type="match status" value="1"/>
</dbReference>
<keyword evidence="2" id="KW-0121">Carboxypeptidase</keyword>
<evidence type="ECO:0000256" key="1">
    <source>
        <dbReference type="ARBA" id="ARBA00004370"/>
    </source>
</evidence>
<dbReference type="GO" id="GO:0004180">
    <property type="term" value="F:carboxypeptidase activity"/>
    <property type="evidence" value="ECO:0007669"/>
    <property type="project" value="UniProtKB-KW"/>
</dbReference>
<evidence type="ECO:0000259" key="5">
    <source>
        <dbReference type="Pfam" id="PF00905"/>
    </source>
</evidence>
<dbReference type="Gene3D" id="3.30.450.330">
    <property type="match status" value="1"/>
</dbReference>
<keyword evidence="4" id="KW-0812">Transmembrane</keyword>
<evidence type="ECO:0000313" key="7">
    <source>
        <dbReference type="EMBL" id="HHO74381.1"/>
    </source>
</evidence>
<protein>
    <submittedName>
        <fullName evidence="7">Penicillin-binding protein 2</fullName>
    </submittedName>
</protein>
<feature type="domain" description="Penicillin-binding protein transpeptidase" evidence="5">
    <location>
        <begin position="249"/>
        <end position="543"/>
    </location>
</feature>
<dbReference type="InterPro" id="IPR050515">
    <property type="entry name" value="Beta-lactam/transpept"/>
</dbReference>
<keyword evidence="4" id="KW-1133">Transmembrane helix</keyword>
<accession>A0A7C5SXA7</accession>
<dbReference type="GO" id="GO:0005886">
    <property type="term" value="C:plasma membrane"/>
    <property type="evidence" value="ECO:0007669"/>
    <property type="project" value="TreeGrafter"/>
</dbReference>
<dbReference type="Pfam" id="PF00905">
    <property type="entry name" value="Transpeptidase"/>
    <property type="match status" value="1"/>
</dbReference>
<name>A0A7C5SXA7_9AQUI</name>
<evidence type="ECO:0000256" key="2">
    <source>
        <dbReference type="ARBA" id="ARBA00022645"/>
    </source>
</evidence>
<feature type="transmembrane region" description="Helical" evidence="4">
    <location>
        <begin position="12"/>
        <end position="30"/>
    </location>
</feature>
<dbReference type="InterPro" id="IPR036138">
    <property type="entry name" value="PBP_dimer_sf"/>
</dbReference>
<dbReference type="SUPFAM" id="SSF56519">
    <property type="entry name" value="Penicillin binding protein dimerisation domain"/>
    <property type="match status" value="1"/>
</dbReference>
<evidence type="ECO:0000259" key="6">
    <source>
        <dbReference type="Pfam" id="PF03717"/>
    </source>
</evidence>
<comment type="subcellular location">
    <subcellularLocation>
        <location evidence="1">Membrane</location>
    </subcellularLocation>
</comment>
<dbReference type="InterPro" id="IPR001460">
    <property type="entry name" value="PCN-bd_Tpept"/>
</dbReference>
<dbReference type="GO" id="GO:0071555">
    <property type="term" value="P:cell wall organization"/>
    <property type="evidence" value="ECO:0007669"/>
    <property type="project" value="TreeGrafter"/>
</dbReference>
<dbReference type="Pfam" id="PF03717">
    <property type="entry name" value="PBP_dimer"/>
    <property type="match status" value="1"/>
</dbReference>
<dbReference type="GO" id="GO:0008658">
    <property type="term" value="F:penicillin binding"/>
    <property type="evidence" value="ECO:0007669"/>
    <property type="project" value="InterPro"/>
</dbReference>
<evidence type="ECO:0000256" key="4">
    <source>
        <dbReference type="SAM" id="Phobius"/>
    </source>
</evidence>
<dbReference type="AlphaFoldDB" id="A0A7C5SXA7"/>
<dbReference type="EMBL" id="DSAC01000089">
    <property type="protein sequence ID" value="HHO74381.1"/>
    <property type="molecule type" value="Genomic_DNA"/>
</dbReference>
<sequence>MSNTVKNAKIYLLVFLIFSGFLVVIMRFAYIQLFGRTAYIERIVEKFPKAVVEKVPVYRGAIKDRKGVELAISMPTFSIFAFPKSVQNKEDLARRLSAVLDQREEEILKRLNTDSKFVWLARNIDKEYINYVRGVIRDTQNQNAVGVQEDYKRVYPHGYLASNLIGFVGADGRGLEGIEYMFDNKLYSKEAKKVFLYSPKGGRLVLNLEEEERDYKTQDLQLTIDFGVQVILEDIKEKIVRDWNPRRIAIIVIDLQTGDILGLANYPHYDPNNYQKARPENRRNYAVTDLFEPGSVMKPFFIGQALEKGYIDFNYRVDTEGGKAEFFGRTIRDVHPYRVLSLDQVLIKSSNVGTAKVARFLSKKDVEELFEKMHFKSTFGVLPGEAKPKLPNLNYPANIIYASIGQGLSANLLNICVAFGGLATNQIIQPRIVYEPNSPPKVLRDKLFSDKVLNWLHKNLIRVVEEGTATQARSQYFTIAGKTGTAQKFDFRTGKYSMDKVVAYFVGYFPATNPKYVAGIMVDEPKGRAFGGTAAAPYFKELVERVAFYEMLKPDKTNKAISEGRLKN</sequence>
<dbReference type="InterPro" id="IPR005311">
    <property type="entry name" value="PBP_dimer"/>
</dbReference>
<reference evidence="7" key="1">
    <citation type="journal article" date="2020" name="mSystems">
        <title>Genome- and Community-Level Interaction Insights into Carbon Utilization and Element Cycling Functions of Hydrothermarchaeota in Hydrothermal Sediment.</title>
        <authorList>
            <person name="Zhou Z."/>
            <person name="Liu Y."/>
            <person name="Xu W."/>
            <person name="Pan J."/>
            <person name="Luo Z.H."/>
            <person name="Li M."/>
        </authorList>
    </citation>
    <scope>NUCLEOTIDE SEQUENCE [LARGE SCALE GENOMIC DNA]</scope>
    <source>
        <strain evidence="7">SpSt-114</strain>
    </source>
</reference>
<dbReference type="Gene3D" id="3.40.710.10">
    <property type="entry name" value="DD-peptidase/beta-lactamase superfamily"/>
    <property type="match status" value="1"/>
</dbReference>
<proteinExistence type="predicted"/>
<keyword evidence="2" id="KW-0378">Hydrolase</keyword>
<feature type="domain" description="Penicillin-binding protein dimerisation" evidence="6">
    <location>
        <begin position="55"/>
        <end position="171"/>
    </location>
</feature>
<evidence type="ECO:0000256" key="3">
    <source>
        <dbReference type="ARBA" id="ARBA00023136"/>
    </source>
</evidence>
<dbReference type="PANTHER" id="PTHR30627">
    <property type="entry name" value="PEPTIDOGLYCAN D,D-TRANSPEPTIDASE"/>
    <property type="match status" value="1"/>
</dbReference>